<dbReference type="GO" id="GO:0005198">
    <property type="term" value="F:structural molecule activity"/>
    <property type="evidence" value="ECO:0007669"/>
    <property type="project" value="TreeGrafter"/>
</dbReference>
<evidence type="ECO:0000256" key="9">
    <source>
        <dbReference type="ARBA" id="ARBA00022892"/>
    </source>
</evidence>
<comment type="similarity">
    <text evidence="3">Belongs to the WD repeat SEC31 family.</text>
</comment>
<feature type="compositionally biased region" description="Polar residues" evidence="18">
    <location>
        <begin position="939"/>
        <end position="954"/>
    </location>
</feature>
<dbReference type="Gene3D" id="1.20.940.10">
    <property type="entry name" value="Functional domain of the splicing factor Prp18"/>
    <property type="match status" value="1"/>
</dbReference>
<evidence type="ECO:0000256" key="17">
    <source>
        <dbReference type="PROSITE-ProRule" id="PRU00221"/>
    </source>
</evidence>
<dbReference type="GO" id="GO:0070971">
    <property type="term" value="C:endoplasmic reticulum exit site"/>
    <property type="evidence" value="ECO:0007669"/>
    <property type="project" value="TreeGrafter"/>
</dbReference>
<accession>A0AAV7Y1D1</accession>
<organism evidence="19 20">
    <name type="scientific">Megalurothrips usitatus</name>
    <name type="common">bean blossom thrips</name>
    <dbReference type="NCBI Taxonomy" id="439358"/>
    <lineage>
        <taxon>Eukaryota</taxon>
        <taxon>Metazoa</taxon>
        <taxon>Ecdysozoa</taxon>
        <taxon>Arthropoda</taxon>
        <taxon>Hexapoda</taxon>
        <taxon>Insecta</taxon>
        <taxon>Pterygota</taxon>
        <taxon>Neoptera</taxon>
        <taxon>Paraneoptera</taxon>
        <taxon>Thysanoptera</taxon>
        <taxon>Terebrantia</taxon>
        <taxon>Thripoidea</taxon>
        <taxon>Thripidae</taxon>
        <taxon>Megalurothrips</taxon>
    </lineage>
</organism>
<evidence type="ECO:0000256" key="6">
    <source>
        <dbReference type="ARBA" id="ARBA00022574"/>
    </source>
</evidence>
<evidence type="ECO:0000256" key="4">
    <source>
        <dbReference type="ARBA" id="ARBA00022448"/>
    </source>
</evidence>
<keyword evidence="10" id="KW-0653">Protein transport</keyword>
<evidence type="ECO:0000256" key="7">
    <source>
        <dbReference type="ARBA" id="ARBA00022737"/>
    </source>
</evidence>
<comment type="subcellular location">
    <subcellularLocation>
        <location evidence="1">Cytoplasmic vesicle membrane</location>
        <topology evidence="1">Peripheral membrane protein</topology>
        <orientation evidence="1">Cytoplasmic side</orientation>
    </subcellularLocation>
    <subcellularLocation>
        <location evidence="2">Endoplasmic reticulum membrane</location>
        <topology evidence="2">Peripheral membrane protein</topology>
    </subcellularLocation>
</comment>
<feature type="compositionally biased region" description="Low complexity" evidence="18">
    <location>
        <begin position="929"/>
        <end position="938"/>
    </location>
</feature>
<evidence type="ECO:0000313" key="19">
    <source>
        <dbReference type="EMBL" id="KAJ1529899.1"/>
    </source>
</evidence>
<evidence type="ECO:0000256" key="2">
    <source>
        <dbReference type="ARBA" id="ARBA00004406"/>
    </source>
</evidence>
<keyword evidence="11" id="KW-0472">Membrane</keyword>
<dbReference type="PROSITE" id="PS50294">
    <property type="entry name" value="WD_REPEATS_REGION"/>
    <property type="match status" value="1"/>
</dbReference>
<evidence type="ECO:0000256" key="11">
    <source>
        <dbReference type="ARBA" id="ARBA00023136"/>
    </source>
</evidence>
<keyword evidence="8" id="KW-0256">Endoplasmic reticulum</keyword>
<dbReference type="FunFam" id="1.20.940.10:FF:000001">
    <property type="entry name" value="Protein transport protein Sec31A isoform A"/>
    <property type="match status" value="1"/>
</dbReference>
<dbReference type="PROSITE" id="PS50082">
    <property type="entry name" value="WD_REPEATS_2"/>
    <property type="match status" value="1"/>
</dbReference>
<dbReference type="SUPFAM" id="SSF50978">
    <property type="entry name" value="WD40 repeat-like"/>
    <property type="match status" value="1"/>
</dbReference>
<evidence type="ECO:0000256" key="8">
    <source>
        <dbReference type="ARBA" id="ARBA00022824"/>
    </source>
</evidence>
<dbReference type="GO" id="GO:0005789">
    <property type="term" value="C:endoplasmic reticulum membrane"/>
    <property type="evidence" value="ECO:0007669"/>
    <property type="project" value="UniProtKB-SubCell"/>
</dbReference>
<protein>
    <recommendedName>
        <fullName evidence="14">Protein transport protein Sec31A</fullName>
    </recommendedName>
    <alternativeName>
        <fullName evidence="16">SEC31-like protein 1</fullName>
    </alternativeName>
    <alternativeName>
        <fullName evidence="15">SEC31-related protein A</fullName>
    </alternativeName>
</protein>
<dbReference type="Gene3D" id="2.130.10.10">
    <property type="entry name" value="YVTN repeat-like/Quinoprotein amine dehydrogenase"/>
    <property type="match status" value="1"/>
</dbReference>
<keyword evidence="4" id="KW-0813">Transport</keyword>
<feature type="region of interest" description="Disordered" evidence="18">
    <location>
        <begin position="841"/>
        <end position="1000"/>
    </location>
</feature>
<gene>
    <name evidence="19" type="ORF">ONE63_006629</name>
</gene>
<dbReference type="InterPro" id="IPR036322">
    <property type="entry name" value="WD40_repeat_dom_sf"/>
</dbReference>
<feature type="compositionally biased region" description="Pro residues" evidence="18">
    <location>
        <begin position="841"/>
        <end position="850"/>
    </location>
</feature>
<dbReference type="Gene3D" id="1.25.40.1030">
    <property type="match status" value="1"/>
</dbReference>
<dbReference type="PANTHER" id="PTHR13923">
    <property type="entry name" value="SEC31-RELATED PROTEIN"/>
    <property type="match status" value="1"/>
</dbReference>
<evidence type="ECO:0000256" key="14">
    <source>
        <dbReference type="ARBA" id="ARBA00039468"/>
    </source>
</evidence>
<dbReference type="GO" id="GO:0015031">
    <property type="term" value="P:protein transport"/>
    <property type="evidence" value="ECO:0007669"/>
    <property type="project" value="UniProtKB-KW"/>
</dbReference>
<feature type="compositionally biased region" description="Pro residues" evidence="18">
    <location>
        <begin position="819"/>
        <end position="828"/>
    </location>
</feature>
<proteinExistence type="inferred from homology"/>
<feature type="repeat" description="WD" evidence="17">
    <location>
        <begin position="108"/>
        <end position="150"/>
    </location>
</feature>
<feature type="region of interest" description="Disordered" evidence="18">
    <location>
        <begin position="782"/>
        <end position="828"/>
    </location>
</feature>
<name>A0AAV7Y1D1_9NEOP</name>
<keyword evidence="6 17" id="KW-0853">WD repeat</keyword>
<dbReference type="FunFam" id="1.25.40.1030:FF:000011">
    <property type="entry name" value="SEC31 homolog B, COPII coat complex component"/>
    <property type="match status" value="1"/>
</dbReference>
<evidence type="ECO:0000256" key="3">
    <source>
        <dbReference type="ARBA" id="ARBA00009358"/>
    </source>
</evidence>
<feature type="compositionally biased region" description="Low complexity" evidence="18">
    <location>
        <begin position="876"/>
        <end position="896"/>
    </location>
</feature>
<dbReference type="Pfam" id="PF00400">
    <property type="entry name" value="WD40"/>
    <property type="match status" value="2"/>
</dbReference>
<dbReference type="GO" id="GO:0007029">
    <property type="term" value="P:endoplasmic reticulum organization"/>
    <property type="evidence" value="ECO:0007669"/>
    <property type="project" value="TreeGrafter"/>
</dbReference>
<feature type="compositionally biased region" description="Low complexity" evidence="18">
    <location>
        <begin position="905"/>
        <end position="919"/>
    </location>
</feature>
<feature type="compositionally biased region" description="Polar residues" evidence="18">
    <location>
        <begin position="790"/>
        <end position="818"/>
    </location>
</feature>
<keyword evidence="7" id="KW-0677">Repeat</keyword>
<dbReference type="AlphaFoldDB" id="A0AAV7Y1D1"/>
<evidence type="ECO:0000256" key="16">
    <source>
        <dbReference type="ARBA" id="ARBA00043112"/>
    </source>
</evidence>
<keyword evidence="20" id="KW-1185">Reference proteome</keyword>
<dbReference type="PANTHER" id="PTHR13923:SF11">
    <property type="entry name" value="SECRETORY 31, ISOFORM D"/>
    <property type="match status" value="1"/>
</dbReference>
<dbReference type="GO" id="GO:0030127">
    <property type="term" value="C:COPII vesicle coat"/>
    <property type="evidence" value="ECO:0007669"/>
    <property type="project" value="TreeGrafter"/>
</dbReference>
<keyword evidence="9" id="KW-0931">ER-Golgi transport</keyword>
<reference evidence="19" key="1">
    <citation type="submission" date="2022-12" db="EMBL/GenBank/DDBJ databases">
        <title>Chromosome-level genome assembly of the bean flower thrips Megalurothrips usitatus.</title>
        <authorList>
            <person name="Ma L."/>
            <person name="Liu Q."/>
            <person name="Li H."/>
            <person name="Cai W."/>
        </authorList>
    </citation>
    <scope>NUCLEOTIDE SEQUENCE</scope>
    <source>
        <strain evidence="19">Cailab_2022a</strain>
    </source>
</reference>
<dbReference type="InterPro" id="IPR040251">
    <property type="entry name" value="SEC31-like"/>
</dbReference>
<evidence type="ECO:0000256" key="10">
    <source>
        <dbReference type="ARBA" id="ARBA00022927"/>
    </source>
</evidence>
<dbReference type="EMBL" id="JAPTSV010000003">
    <property type="protein sequence ID" value="KAJ1529899.1"/>
    <property type="molecule type" value="Genomic_DNA"/>
</dbReference>
<dbReference type="FunFam" id="2.130.10.10:FF:000009">
    <property type="entry name" value="Protein transport protein Sec31A isoform A"/>
    <property type="match status" value="1"/>
</dbReference>
<evidence type="ECO:0000256" key="5">
    <source>
        <dbReference type="ARBA" id="ARBA00022490"/>
    </source>
</evidence>
<dbReference type="InterPro" id="IPR001680">
    <property type="entry name" value="WD40_rpt"/>
</dbReference>
<feature type="compositionally biased region" description="Pro residues" evidence="18">
    <location>
        <begin position="968"/>
        <end position="989"/>
    </location>
</feature>
<dbReference type="GO" id="GO:0090110">
    <property type="term" value="P:COPII-coated vesicle cargo loading"/>
    <property type="evidence" value="ECO:0007669"/>
    <property type="project" value="TreeGrafter"/>
</dbReference>
<sequence length="1210" mass="131055">MKVKELDKTVNVAWSPQAQHPIFLAAGTAAQQLDASFSTSSSLEIHALNLGEPGLEMQLVASAPSEQRFHKVVWGNNGAIVGGCDGGLVQIYNSQKLLAGEKAPVARQDKHTGPVRALDFNPFQSNLLATGASESEIYIWDVNNISTPMTPGAKAQPLEDVAWISWNRQVQHILASSFAQRCVVWDLRKNEPIIKLSDSQSRTRWKVVSWHPEVATQLSLASEEDSAPCIQLWDLRFATSPIRTLENHQRGVLSIAWCMQDPDLLLSCGKDNRILCWNPNSNVLGGEVVCEVATTTQWNFDVAWCPRNPALMSSCSFDGHVSIYSLTGGAQPQVQTSNKIADSFPGMDSYTQTAPPQPAPVLVDLRKPPKWLRRPCGASFGFGGKLISFQYDKSAPAQQNATPQQPGFVAPPAVKRSVCISQVVTENDLMARSQALDVALQQGDYLEFCRTRSSNSQSSHEKFLWECLRANFEPNPSSGILTLLGFDPEEVNRKLSNSLPSSNVSSDVNGIDSITNQMSDLSAESGADAFNAIASASHYSKKTEPTELFKIVTGDDPSGLICQALLLGHIEVAVELCLQEGRHADAIVLAMTGGPDLLAKTQFRYFQKCKGYLSTLMAAVVTEDWAQVIASCDLGSWKEALTAILTHTRGDEFARLCEQLGHRLEMEAGGIHKQNAQLCYAIAGNLHKLVDNWMSAVRPTTPEQMQDLVEMVAVLRTAIELKGRTVDISGSLANTLSQYAEFLVSQGSLAPALTYLTNSQDEKLIELRERISVALGYKQLRPQPLDPRRSSIQNQRGLSSSVGNRQTPYFYNQTQPQSNFPPTPASFPAAPYNPAPMVPAPVPAPLPPTQPLGGVPPLQVQPNIPGPPGPAPGPSASPGLGLPPRVPSVSGGSSSRKYVLDPSVQSAPAGFSAPSGFPGSPQPQPYPTQPQLYPVQPQSQAYGQPQGQHSSYGSSGFGDAAPEYFQPTPAPALAPLPQPPTSQPPPGWNDPPALKSSARSKVLHSIAEAAPAAPITHPLFGAVPQETAPPINSMNGGYSDPIMGNSGAYGVPQQNAYPPQNMYQPQMMQPQMANPLEQQAPVRQFSRSKPEPPPPKAPIPEEYVILQTVFDDLRNRCFHAANNPQSKRKLDEVSKKLEVLYDALRDMRLSSNTLQSLHQLVQMVQMGDYAGGLNLHTQLVSGPDFSQISSFMPGLKVLLQSALQLGVYLQ</sequence>
<evidence type="ECO:0000256" key="15">
    <source>
        <dbReference type="ARBA" id="ARBA00041470"/>
    </source>
</evidence>
<feature type="compositionally biased region" description="Pro residues" evidence="18">
    <location>
        <begin position="864"/>
        <end position="875"/>
    </location>
</feature>
<keyword evidence="5" id="KW-0963">Cytoplasm</keyword>
<dbReference type="SMART" id="SM00320">
    <property type="entry name" value="WD40"/>
    <property type="match status" value="5"/>
</dbReference>
<dbReference type="Proteomes" id="UP001075354">
    <property type="component" value="Chromosome 3"/>
</dbReference>
<comment type="function">
    <text evidence="13">Component of the coat protein complex II (COPII) which promotes the formation of transport vesicles from the endoplasmic reticulum (ER). The coat has two main functions, the physical deformation of the endoplasmic reticulum membrane into vesicles and the selection of cargo molecules.</text>
</comment>
<evidence type="ECO:0000256" key="18">
    <source>
        <dbReference type="SAM" id="MobiDB-lite"/>
    </source>
</evidence>
<evidence type="ECO:0000256" key="12">
    <source>
        <dbReference type="ARBA" id="ARBA00023329"/>
    </source>
</evidence>
<evidence type="ECO:0000256" key="13">
    <source>
        <dbReference type="ARBA" id="ARBA00025471"/>
    </source>
</evidence>
<comment type="caution">
    <text evidence="19">The sequence shown here is derived from an EMBL/GenBank/DDBJ whole genome shotgun (WGS) entry which is preliminary data.</text>
</comment>
<dbReference type="InterPro" id="IPR015943">
    <property type="entry name" value="WD40/YVTN_repeat-like_dom_sf"/>
</dbReference>
<evidence type="ECO:0000313" key="20">
    <source>
        <dbReference type="Proteomes" id="UP001075354"/>
    </source>
</evidence>
<evidence type="ECO:0000256" key="1">
    <source>
        <dbReference type="ARBA" id="ARBA00004180"/>
    </source>
</evidence>
<keyword evidence="12" id="KW-0968">Cytoplasmic vesicle</keyword>